<proteinExistence type="predicted"/>
<dbReference type="Proteomes" id="UP000094385">
    <property type="component" value="Unassembled WGS sequence"/>
</dbReference>
<name>A0A1E3QEK2_LIPST</name>
<feature type="compositionally biased region" description="Basic and acidic residues" evidence="3">
    <location>
        <begin position="231"/>
        <end position="242"/>
    </location>
</feature>
<reference evidence="5 6" key="1">
    <citation type="journal article" date="2016" name="Proc. Natl. Acad. Sci. U.S.A.">
        <title>Comparative genomics of biotechnologically important yeasts.</title>
        <authorList>
            <person name="Riley R."/>
            <person name="Haridas S."/>
            <person name="Wolfe K.H."/>
            <person name="Lopes M.R."/>
            <person name="Hittinger C.T."/>
            <person name="Goeker M."/>
            <person name="Salamov A.A."/>
            <person name="Wisecaver J.H."/>
            <person name="Long T.M."/>
            <person name="Calvey C.H."/>
            <person name="Aerts A.L."/>
            <person name="Barry K.W."/>
            <person name="Choi C."/>
            <person name="Clum A."/>
            <person name="Coughlan A.Y."/>
            <person name="Deshpande S."/>
            <person name="Douglass A.P."/>
            <person name="Hanson S.J."/>
            <person name="Klenk H.-P."/>
            <person name="LaButti K.M."/>
            <person name="Lapidus A."/>
            <person name="Lindquist E.A."/>
            <person name="Lipzen A.M."/>
            <person name="Meier-Kolthoff J.P."/>
            <person name="Ohm R.A."/>
            <person name="Otillar R.P."/>
            <person name="Pangilinan J.L."/>
            <person name="Peng Y."/>
            <person name="Rokas A."/>
            <person name="Rosa C.A."/>
            <person name="Scheuner C."/>
            <person name="Sibirny A.A."/>
            <person name="Slot J.C."/>
            <person name="Stielow J.B."/>
            <person name="Sun H."/>
            <person name="Kurtzman C.P."/>
            <person name="Blackwell M."/>
            <person name="Grigoriev I.V."/>
            <person name="Jeffries T.W."/>
        </authorList>
    </citation>
    <scope>NUCLEOTIDE SEQUENCE [LARGE SCALE GENOMIC DNA]</scope>
    <source>
        <strain evidence="5 6">NRRL Y-11557</strain>
    </source>
</reference>
<feature type="compositionally biased region" description="Low complexity" evidence="3">
    <location>
        <begin position="211"/>
        <end position="230"/>
    </location>
</feature>
<evidence type="ECO:0000256" key="1">
    <source>
        <dbReference type="ARBA" id="ARBA00023054"/>
    </source>
</evidence>
<dbReference type="OrthoDB" id="727118at2759"/>
<feature type="coiled-coil region" evidence="2">
    <location>
        <begin position="33"/>
        <end position="83"/>
    </location>
</feature>
<sequence length="318" mass="35732">MSGVVPNSQQQPAEYTLQGVMRFLQTEWHKNERDRIQWEIEKAEMKARIARLEGEKRGNERLIESFVRRINMLEKSLAEERAKLGNAMPESISESAASLDKSNFRSTLPDDFPVDKSRLEELEKSRAKSREYLDRCLQEVTYLLVFAQSVPAPPPSQPLDVPLSQMHITSQLSPNSNSMAQENGDINLLEKAHDKENPRFDDRLGSGGGSTTSESSSSSRSNSSSSTGASSERRSLSPDRRNNNRMGKIIVFEENIEEPQPRTGLPRINTQVAEESEEQRGGIIRIGEPIVSSSPVDENESWEFDDRPSAANPPQYVD</sequence>
<evidence type="ECO:0000313" key="5">
    <source>
        <dbReference type="EMBL" id="ODQ75904.1"/>
    </source>
</evidence>
<feature type="region of interest" description="Disordered" evidence="3">
    <location>
        <begin position="196"/>
        <end position="318"/>
    </location>
</feature>
<gene>
    <name evidence="5" type="ORF">LIPSTDRAFT_109523</name>
</gene>
<dbReference type="Gene3D" id="1.20.5.300">
    <property type="match status" value="1"/>
</dbReference>
<dbReference type="STRING" id="675824.A0A1E3QEK2"/>
<dbReference type="EMBL" id="KV454290">
    <property type="protein sequence ID" value="ODQ75904.1"/>
    <property type="molecule type" value="Genomic_DNA"/>
</dbReference>
<evidence type="ECO:0000256" key="3">
    <source>
        <dbReference type="SAM" id="MobiDB-lite"/>
    </source>
</evidence>
<organism evidence="5 6">
    <name type="scientific">Lipomyces starkeyi NRRL Y-11557</name>
    <dbReference type="NCBI Taxonomy" id="675824"/>
    <lineage>
        <taxon>Eukaryota</taxon>
        <taxon>Fungi</taxon>
        <taxon>Dikarya</taxon>
        <taxon>Ascomycota</taxon>
        <taxon>Saccharomycotina</taxon>
        <taxon>Lipomycetes</taxon>
        <taxon>Lipomycetales</taxon>
        <taxon>Lipomycetaceae</taxon>
        <taxon>Lipomyces</taxon>
    </lineage>
</organism>
<keyword evidence="1 2" id="KW-0175">Coiled coil</keyword>
<dbReference type="PANTHER" id="PTHR15653:SF0">
    <property type="entry name" value="CONNECTOR OF KINASE TO AP-1, ISOFORM E"/>
    <property type="match status" value="1"/>
</dbReference>
<protein>
    <recommendedName>
        <fullName evidence="4">Striatin N-terminal domain-containing protein</fullName>
    </recommendedName>
</protein>
<evidence type="ECO:0000256" key="2">
    <source>
        <dbReference type="SAM" id="Coils"/>
    </source>
</evidence>
<dbReference type="InterPro" id="IPR051488">
    <property type="entry name" value="WD_repeat_striatin"/>
</dbReference>
<feature type="domain" description="Striatin N-terminal" evidence="4">
    <location>
        <begin position="16"/>
        <end position="146"/>
    </location>
</feature>
<dbReference type="AlphaFoldDB" id="A0A1E3QEK2"/>
<accession>A0A1E3QEK2</accession>
<evidence type="ECO:0000313" key="6">
    <source>
        <dbReference type="Proteomes" id="UP000094385"/>
    </source>
</evidence>
<keyword evidence="6" id="KW-1185">Reference proteome</keyword>
<dbReference type="Pfam" id="PF08232">
    <property type="entry name" value="Striatin"/>
    <property type="match status" value="1"/>
</dbReference>
<dbReference type="PANTHER" id="PTHR15653">
    <property type="entry name" value="STRIATIN"/>
    <property type="match status" value="1"/>
</dbReference>
<dbReference type="InterPro" id="IPR013258">
    <property type="entry name" value="Striatin_N"/>
</dbReference>
<evidence type="ECO:0000259" key="4">
    <source>
        <dbReference type="Pfam" id="PF08232"/>
    </source>
</evidence>